<evidence type="ECO:0000259" key="9">
    <source>
        <dbReference type="PROSITE" id="PS50929"/>
    </source>
</evidence>
<organism evidence="10 11">
    <name type="scientific">Agromyces humatus</name>
    <dbReference type="NCBI Taxonomy" id="279573"/>
    <lineage>
        <taxon>Bacteria</taxon>
        <taxon>Bacillati</taxon>
        <taxon>Actinomycetota</taxon>
        <taxon>Actinomycetes</taxon>
        <taxon>Micrococcales</taxon>
        <taxon>Microbacteriaceae</taxon>
        <taxon>Agromyces</taxon>
    </lineage>
</organism>
<dbReference type="InterPro" id="IPR003439">
    <property type="entry name" value="ABC_transporter-like_ATP-bd"/>
</dbReference>
<dbReference type="Proteomes" id="UP001500506">
    <property type="component" value="Unassembled WGS sequence"/>
</dbReference>
<name>A0ABN2K8K6_9MICO</name>
<feature type="transmembrane region" description="Helical" evidence="7">
    <location>
        <begin position="69"/>
        <end position="91"/>
    </location>
</feature>
<keyword evidence="11" id="KW-1185">Reference proteome</keyword>
<reference evidence="10 11" key="1">
    <citation type="journal article" date="2019" name="Int. J. Syst. Evol. Microbiol.">
        <title>The Global Catalogue of Microorganisms (GCM) 10K type strain sequencing project: providing services to taxonomists for standard genome sequencing and annotation.</title>
        <authorList>
            <consortium name="The Broad Institute Genomics Platform"/>
            <consortium name="The Broad Institute Genome Sequencing Center for Infectious Disease"/>
            <person name="Wu L."/>
            <person name="Ma J."/>
        </authorList>
    </citation>
    <scope>NUCLEOTIDE SEQUENCE [LARGE SCALE GENOMIC DNA]</scope>
    <source>
        <strain evidence="10 11">JCM 14319</strain>
    </source>
</reference>
<evidence type="ECO:0000313" key="11">
    <source>
        <dbReference type="Proteomes" id="UP001500506"/>
    </source>
</evidence>
<sequence length="603" mass="64932">MKANLQTFRRILPLLPARARVFLWTYVGLSSALAILDIAALMLLAVSLTGMVNNQPINLPVIGTVEPDGYAWILLVVCGLIILKSVLAVGLQWMATRRFASYELEIGDRLFDAYIKAPWTERLRRNTSQLIRLADVGIASVVGGFMLPLLSLPTMITTLIAVVAVLVIAQPVTAAITLGYLGLIAFVLYFVVARKSIEAGRVNRTYSFKVAGLMTDMVNALKEITLRNSAPTVARAVHDNRIHTTRARSNLSFLGQLPKFVFDAALVGGFLLVGGAAFLGSGGNMAAAFASVALFGVAGYRLVPSLTGFQAVMIQTHANVLIVNDVINDIEKSVDYVRYADTVGRQPIVGEPQRLVLSDVRFTYPQRSEAALQGVDLVLPMGTTLGIAGASGAGKTTLVDLVLGLLTPSQGSIRLDGVDLEDVLLDWRSRVGYVPQDVSLFDGSVAQNVALTWSDDVDRDKVREALKRAQLWDTIEQRPGGIDSRIGDRGMALSGGQRQRLGIARALYGDPLVLVMDEATSALDTKTESDVAFAIRNLRGQVTIVSVAHRLSTIRDSDQVVFMRDGSILASGTFDEVVDAVPDFAVQAALAGLADEARAGERR</sequence>
<feature type="domain" description="ABC transporter" evidence="8">
    <location>
        <begin position="355"/>
        <end position="590"/>
    </location>
</feature>
<keyword evidence="6 7" id="KW-0472">Membrane</keyword>
<dbReference type="PROSITE" id="PS00211">
    <property type="entry name" value="ABC_TRANSPORTER_1"/>
    <property type="match status" value="1"/>
</dbReference>
<gene>
    <name evidence="10" type="ORF">GCM10009747_03450</name>
</gene>
<evidence type="ECO:0000313" key="10">
    <source>
        <dbReference type="EMBL" id="GAA1749512.1"/>
    </source>
</evidence>
<dbReference type="SUPFAM" id="SSF52540">
    <property type="entry name" value="P-loop containing nucleoside triphosphate hydrolases"/>
    <property type="match status" value="1"/>
</dbReference>
<comment type="caution">
    <text evidence="10">The sequence shown here is derived from an EMBL/GenBank/DDBJ whole genome shotgun (WGS) entry which is preliminary data.</text>
</comment>
<evidence type="ECO:0000256" key="1">
    <source>
        <dbReference type="ARBA" id="ARBA00004651"/>
    </source>
</evidence>
<comment type="subcellular location">
    <subcellularLocation>
        <location evidence="1">Cell membrane</location>
        <topology evidence="1">Multi-pass membrane protein</topology>
    </subcellularLocation>
</comment>
<dbReference type="Pfam" id="PF00005">
    <property type="entry name" value="ABC_tran"/>
    <property type="match status" value="1"/>
</dbReference>
<dbReference type="PROSITE" id="PS50893">
    <property type="entry name" value="ABC_TRANSPORTER_2"/>
    <property type="match status" value="1"/>
</dbReference>
<dbReference type="InterPro" id="IPR011527">
    <property type="entry name" value="ABC1_TM_dom"/>
</dbReference>
<evidence type="ECO:0000256" key="7">
    <source>
        <dbReference type="SAM" id="Phobius"/>
    </source>
</evidence>
<dbReference type="PANTHER" id="PTHR24221:SF654">
    <property type="entry name" value="ATP-BINDING CASSETTE SUB-FAMILY B MEMBER 6"/>
    <property type="match status" value="1"/>
</dbReference>
<feature type="transmembrane region" description="Helical" evidence="7">
    <location>
        <begin position="260"/>
        <end position="279"/>
    </location>
</feature>
<feature type="transmembrane region" description="Helical" evidence="7">
    <location>
        <begin position="21"/>
        <end position="49"/>
    </location>
</feature>
<evidence type="ECO:0000256" key="6">
    <source>
        <dbReference type="ARBA" id="ARBA00023136"/>
    </source>
</evidence>
<dbReference type="EMBL" id="BAAANH010000001">
    <property type="protein sequence ID" value="GAA1749512.1"/>
    <property type="molecule type" value="Genomic_DNA"/>
</dbReference>
<dbReference type="InterPro" id="IPR003593">
    <property type="entry name" value="AAA+_ATPase"/>
</dbReference>
<dbReference type="SUPFAM" id="SSF90123">
    <property type="entry name" value="ABC transporter transmembrane region"/>
    <property type="match status" value="1"/>
</dbReference>
<dbReference type="PROSITE" id="PS50929">
    <property type="entry name" value="ABC_TM1F"/>
    <property type="match status" value="1"/>
</dbReference>
<evidence type="ECO:0000256" key="4">
    <source>
        <dbReference type="ARBA" id="ARBA00022840"/>
    </source>
</evidence>
<dbReference type="InterPro" id="IPR036640">
    <property type="entry name" value="ABC1_TM_sf"/>
</dbReference>
<keyword evidence="5 7" id="KW-1133">Transmembrane helix</keyword>
<accession>A0ABN2K8K6</accession>
<dbReference type="PANTHER" id="PTHR24221">
    <property type="entry name" value="ATP-BINDING CASSETTE SUB-FAMILY B"/>
    <property type="match status" value="1"/>
</dbReference>
<feature type="domain" description="ABC transmembrane type-1" evidence="9">
    <location>
        <begin position="29"/>
        <end position="296"/>
    </location>
</feature>
<dbReference type="Gene3D" id="1.20.1560.10">
    <property type="entry name" value="ABC transporter type 1, transmembrane domain"/>
    <property type="match status" value="1"/>
</dbReference>
<evidence type="ECO:0000256" key="5">
    <source>
        <dbReference type="ARBA" id="ARBA00022989"/>
    </source>
</evidence>
<keyword evidence="3" id="KW-0547">Nucleotide-binding</keyword>
<keyword evidence="2 7" id="KW-0812">Transmembrane</keyword>
<dbReference type="InterPro" id="IPR027417">
    <property type="entry name" value="P-loop_NTPase"/>
</dbReference>
<proteinExistence type="predicted"/>
<evidence type="ECO:0000256" key="2">
    <source>
        <dbReference type="ARBA" id="ARBA00022692"/>
    </source>
</evidence>
<evidence type="ECO:0000259" key="8">
    <source>
        <dbReference type="PROSITE" id="PS50893"/>
    </source>
</evidence>
<dbReference type="Gene3D" id="3.40.50.300">
    <property type="entry name" value="P-loop containing nucleotide triphosphate hydrolases"/>
    <property type="match status" value="1"/>
</dbReference>
<dbReference type="InterPro" id="IPR039421">
    <property type="entry name" value="Type_1_exporter"/>
</dbReference>
<dbReference type="RefSeq" id="WP_232496792.1">
    <property type="nucleotide sequence ID" value="NZ_BAAANH010000001.1"/>
</dbReference>
<dbReference type="InterPro" id="IPR017871">
    <property type="entry name" value="ABC_transporter-like_CS"/>
</dbReference>
<keyword evidence="4 10" id="KW-0067">ATP-binding</keyword>
<dbReference type="SMART" id="SM00382">
    <property type="entry name" value="AAA"/>
    <property type="match status" value="1"/>
</dbReference>
<evidence type="ECO:0000256" key="3">
    <source>
        <dbReference type="ARBA" id="ARBA00022741"/>
    </source>
</evidence>
<protein>
    <submittedName>
        <fullName evidence="10">ABC transporter ATP-binding protein</fullName>
    </submittedName>
</protein>
<feature type="transmembrane region" description="Helical" evidence="7">
    <location>
        <begin position="158"/>
        <end position="191"/>
    </location>
</feature>
<dbReference type="GO" id="GO:0005524">
    <property type="term" value="F:ATP binding"/>
    <property type="evidence" value="ECO:0007669"/>
    <property type="project" value="UniProtKB-KW"/>
</dbReference>